<reference evidence="1 2" key="2">
    <citation type="submission" date="2018-11" db="EMBL/GenBank/DDBJ databases">
        <authorList>
            <consortium name="Pathogen Informatics"/>
        </authorList>
    </citation>
    <scope>NUCLEOTIDE SEQUENCE [LARGE SCALE GENOMIC DNA]</scope>
    <source>
        <strain evidence="1 2">Costa Rica</strain>
    </source>
</reference>
<dbReference type="OMA" id="VEANCCP"/>
<organism evidence="3">
    <name type="scientific">Angiostrongylus costaricensis</name>
    <name type="common">Nematode worm</name>
    <dbReference type="NCBI Taxonomy" id="334426"/>
    <lineage>
        <taxon>Eukaryota</taxon>
        <taxon>Metazoa</taxon>
        <taxon>Ecdysozoa</taxon>
        <taxon>Nematoda</taxon>
        <taxon>Chromadorea</taxon>
        <taxon>Rhabditida</taxon>
        <taxon>Rhabditina</taxon>
        <taxon>Rhabditomorpha</taxon>
        <taxon>Strongyloidea</taxon>
        <taxon>Metastrongylidae</taxon>
        <taxon>Angiostrongylus</taxon>
    </lineage>
</organism>
<protein>
    <submittedName>
        <fullName evidence="3">Sema domain-containing protein</fullName>
    </submittedName>
</protein>
<evidence type="ECO:0000313" key="1">
    <source>
        <dbReference type="EMBL" id="VDM59326.1"/>
    </source>
</evidence>
<gene>
    <name evidence="1" type="ORF">ACOC_LOCUS7741</name>
</gene>
<dbReference type="WBParaSite" id="ACOC_0000774001-mRNA-1">
    <property type="protein sequence ID" value="ACOC_0000774001-mRNA-1"/>
    <property type="gene ID" value="ACOC_0000774001"/>
</dbReference>
<proteinExistence type="predicted"/>
<name>A0A158PIM3_ANGCS</name>
<reference evidence="3" key="1">
    <citation type="submission" date="2016-04" db="UniProtKB">
        <authorList>
            <consortium name="WormBaseParasite"/>
        </authorList>
    </citation>
    <scope>IDENTIFICATION</scope>
</reference>
<dbReference type="EMBL" id="UYYA01004071">
    <property type="protein sequence ID" value="VDM59326.1"/>
    <property type="molecule type" value="Genomic_DNA"/>
</dbReference>
<dbReference type="AlphaFoldDB" id="A0A158PIM3"/>
<accession>A0A158PIM3</accession>
<sequence length="391" mass="44669">MAGLERSNLGCKSEPFSKRVGPNYYRARDEPYYYHCATNLVIDDYTNIYRQNYPYYSPRVDLLYGYRTVTEPMYTFRPFKEFDLEDFGNAERIEGIDFSLWDSRILLLTSNPYCHATVQRPFYGIADGYSLTFMPTDFNEYLKQSAEANVTEGPYFFSGTKEGSSLRVKTWAENPSLAFDPPHKRTELQQASFDCCPPTWEFEDFVLSSDWNTNPFITYQKYTLHKTWKGVCGAELKSGGMIPFQSFLIEVGKRCEWMRLCFDDEGKFCESDANTLALIFVHDVYIPTDSDNARPIGVEFKELDPIRINFLIGHKAIEMAYAFSSVTAAGITDLMQLDKYDGKDPSKLEINVVKAPYCEARLLNDMGAVNIQKGLEAGSQCLSISSCTCLE</sequence>
<dbReference type="OrthoDB" id="5864477at2759"/>
<evidence type="ECO:0000313" key="2">
    <source>
        <dbReference type="Proteomes" id="UP000267027"/>
    </source>
</evidence>
<dbReference type="Proteomes" id="UP000267027">
    <property type="component" value="Unassembled WGS sequence"/>
</dbReference>
<evidence type="ECO:0000313" key="3">
    <source>
        <dbReference type="WBParaSite" id="ACOC_0000774001-mRNA-1"/>
    </source>
</evidence>
<keyword evidence="2" id="KW-1185">Reference proteome</keyword>